<evidence type="ECO:0000313" key="2">
    <source>
        <dbReference type="EMBL" id="AWN49349.1"/>
    </source>
</evidence>
<sequence length="69" mass="7460">MSNASANLTNANVPTRSFGSEHDPVLDGITRGLETLFPPVYQLGGVDLRLELVRDDLTSDIAQRSDLSC</sequence>
<dbReference type="Proteomes" id="UP000245444">
    <property type="component" value="Chromosome"/>
</dbReference>
<dbReference type="AlphaFoldDB" id="A0A2U8WT17"/>
<dbReference type="OrthoDB" id="8005795at2"/>
<dbReference type="EMBL" id="CP029553">
    <property type="protein sequence ID" value="AWN49349.1"/>
    <property type="molecule type" value="Genomic_DNA"/>
</dbReference>
<evidence type="ECO:0000313" key="3">
    <source>
        <dbReference type="Proteomes" id="UP000245444"/>
    </source>
</evidence>
<keyword evidence="3" id="KW-1185">Reference proteome</keyword>
<name>A0A2U8WT17_9HYPH</name>
<gene>
    <name evidence="2" type="ORF">DK419_25855</name>
</gene>
<evidence type="ECO:0000256" key="1">
    <source>
        <dbReference type="SAM" id="MobiDB-lite"/>
    </source>
</evidence>
<dbReference type="RefSeq" id="WP_109961620.1">
    <property type="nucleotide sequence ID" value="NZ_CP029553.1"/>
</dbReference>
<accession>A0A2U8WT17</accession>
<proteinExistence type="predicted"/>
<reference evidence="2 3" key="1">
    <citation type="submission" date="2018-05" db="EMBL/GenBank/DDBJ databases">
        <title>Complete Genome Sequence of Methylobacterium sp. 17Sr1-28.</title>
        <authorList>
            <person name="Srinivasan S."/>
        </authorList>
    </citation>
    <scope>NUCLEOTIDE SEQUENCE [LARGE SCALE GENOMIC DNA]</scope>
    <source>
        <strain evidence="2 3">17Sr1-28</strain>
    </source>
</reference>
<dbReference type="KEGG" id="mtea:DK419_25855"/>
<protein>
    <submittedName>
        <fullName evidence="2">Uncharacterized protein</fullName>
    </submittedName>
</protein>
<feature type="region of interest" description="Disordered" evidence="1">
    <location>
        <begin position="1"/>
        <end position="21"/>
    </location>
</feature>
<organism evidence="2 3">
    <name type="scientific">Methylobacterium terrae</name>
    <dbReference type="NCBI Taxonomy" id="2202827"/>
    <lineage>
        <taxon>Bacteria</taxon>
        <taxon>Pseudomonadati</taxon>
        <taxon>Pseudomonadota</taxon>
        <taxon>Alphaproteobacteria</taxon>
        <taxon>Hyphomicrobiales</taxon>
        <taxon>Methylobacteriaceae</taxon>
        <taxon>Methylobacterium</taxon>
    </lineage>
</organism>
<feature type="compositionally biased region" description="Polar residues" evidence="1">
    <location>
        <begin position="1"/>
        <end position="18"/>
    </location>
</feature>